<dbReference type="InterPro" id="IPR036047">
    <property type="entry name" value="F-box-like_dom_sf"/>
</dbReference>
<dbReference type="SUPFAM" id="SSF81383">
    <property type="entry name" value="F-box domain"/>
    <property type="match status" value="1"/>
</dbReference>
<dbReference type="Pfam" id="PF12937">
    <property type="entry name" value="F-box-like"/>
    <property type="match status" value="1"/>
</dbReference>
<keyword evidence="4" id="KW-1185">Reference proteome</keyword>
<dbReference type="SUPFAM" id="SSF52047">
    <property type="entry name" value="RNI-like"/>
    <property type="match status" value="1"/>
</dbReference>
<dbReference type="CDD" id="cd22119">
    <property type="entry name" value="F-box_FBXL6"/>
    <property type="match status" value="1"/>
</dbReference>
<dbReference type="InterPro" id="IPR032675">
    <property type="entry name" value="LRR_dom_sf"/>
</dbReference>
<dbReference type="InterPro" id="IPR047922">
    <property type="entry name" value="FBXL6_F-box"/>
</dbReference>
<proteinExistence type="predicted"/>
<evidence type="ECO:0000259" key="2">
    <source>
        <dbReference type="SMART" id="SM00256"/>
    </source>
</evidence>
<dbReference type="Gene3D" id="3.80.10.10">
    <property type="entry name" value="Ribonuclease Inhibitor"/>
    <property type="match status" value="1"/>
</dbReference>
<dbReference type="AlphaFoldDB" id="A0AA88XPG2"/>
<dbReference type="GO" id="GO:0019005">
    <property type="term" value="C:SCF ubiquitin ligase complex"/>
    <property type="evidence" value="ECO:0007669"/>
    <property type="project" value="InterPro"/>
</dbReference>
<dbReference type="InterPro" id="IPR001810">
    <property type="entry name" value="F-box_dom"/>
</dbReference>
<feature type="compositionally biased region" description="Basic residues" evidence="1">
    <location>
        <begin position="53"/>
        <end position="66"/>
    </location>
</feature>
<evidence type="ECO:0000313" key="3">
    <source>
        <dbReference type="EMBL" id="KAK3088104.1"/>
    </source>
</evidence>
<feature type="domain" description="F-box" evidence="2">
    <location>
        <begin position="88"/>
        <end position="133"/>
    </location>
</feature>
<gene>
    <name evidence="3" type="ORF">FSP39_014716</name>
</gene>
<evidence type="ECO:0000313" key="4">
    <source>
        <dbReference type="Proteomes" id="UP001186944"/>
    </source>
</evidence>
<organism evidence="3 4">
    <name type="scientific">Pinctada imbricata</name>
    <name type="common">Atlantic pearl-oyster</name>
    <name type="synonym">Pinctada martensii</name>
    <dbReference type="NCBI Taxonomy" id="66713"/>
    <lineage>
        <taxon>Eukaryota</taxon>
        <taxon>Metazoa</taxon>
        <taxon>Spiralia</taxon>
        <taxon>Lophotrochozoa</taxon>
        <taxon>Mollusca</taxon>
        <taxon>Bivalvia</taxon>
        <taxon>Autobranchia</taxon>
        <taxon>Pteriomorphia</taxon>
        <taxon>Pterioida</taxon>
        <taxon>Pterioidea</taxon>
        <taxon>Pteriidae</taxon>
        <taxon>Pinctada</taxon>
    </lineage>
</organism>
<sequence length="314" mass="35631">MKRQRVERGIFGIKKDPKNQILFSFQARDGEEWPSDSDDSDYCPYSDDDDASHKKKKSKKMIKKKRKDDDKAEASTSRMTTSMKCSRLPTEIWSKILMNVVNTQGPLPFLCRAAKVCSMWRDIVSQPQFWRTVDLSYGWIKSKDSTLRWLVSNRLSQCENISLQNWGNLSDDVLQTLADGCPRLTSINLSHCKKLGQQGLTAIIDRCQNLRDVNLAFASIKMPIIKHLISKHGTNLWQLNISGNSFTGAVLDLIVANCPNIEQLDISNSTFSSEFAPIDVYAFQKGCPKVRVLNLGNSKFKEKVVRGVSNYKLL</sequence>
<dbReference type="PANTHER" id="PTHR38926:SF5">
    <property type="entry name" value="F-BOX AND LEUCINE-RICH REPEAT PROTEIN 6"/>
    <property type="match status" value="1"/>
</dbReference>
<dbReference type="Gene3D" id="1.20.1280.50">
    <property type="match status" value="1"/>
</dbReference>
<reference evidence="3" key="1">
    <citation type="submission" date="2019-08" db="EMBL/GenBank/DDBJ databases">
        <title>The improved chromosome-level genome for the pearl oyster Pinctada fucata martensii using PacBio sequencing and Hi-C.</title>
        <authorList>
            <person name="Zheng Z."/>
        </authorList>
    </citation>
    <scope>NUCLEOTIDE SEQUENCE</scope>
    <source>
        <strain evidence="3">ZZ-2019</strain>
        <tissue evidence="3">Adductor muscle</tissue>
    </source>
</reference>
<name>A0AA88XPG2_PINIB</name>
<dbReference type="PANTHER" id="PTHR38926">
    <property type="entry name" value="F-BOX DOMAIN CONTAINING PROTEIN, EXPRESSED"/>
    <property type="match status" value="1"/>
</dbReference>
<evidence type="ECO:0000256" key="1">
    <source>
        <dbReference type="SAM" id="MobiDB-lite"/>
    </source>
</evidence>
<feature type="compositionally biased region" description="Acidic residues" evidence="1">
    <location>
        <begin position="32"/>
        <end position="50"/>
    </location>
</feature>
<comment type="caution">
    <text evidence="3">The sequence shown here is derived from an EMBL/GenBank/DDBJ whole genome shotgun (WGS) entry which is preliminary data.</text>
</comment>
<dbReference type="Proteomes" id="UP001186944">
    <property type="component" value="Unassembled WGS sequence"/>
</dbReference>
<feature type="region of interest" description="Disordered" evidence="1">
    <location>
        <begin position="27"/>
        <end position="83"/>
    </location>
</feature>
<dbReference type="EMBL" id="VSWD01000011">
    <property type="protein sequence ID" value="KAK3088104.1"/>
    <property type="molecule type" value="Genomic_DNA"/>
</dbReference>
<feature type="compositionally biased region" description="Polar residues" evidence="1">
    <location>
        <begin position="74"/>
        <end position="83"/>
    </location>
</feature>
<protein>
    <recommendedName>
        <fullName evidence="2">F-box domain-containing protein</fullName>
    </recommendedName>
</protein>
<accession>A0AA88XPG2</accession>
<dbReference type="SMART" id="SM00256">
    <property type="entry name" value="FBOX"/>
    <property type="match status" value="1"/>
</dbReference>